<name>A0A7X1E611_9BACT</name>
<dbReference type="Proteomes" id="UP000525652">
    <property type="component" value="Unassembled WGS sequence"/>
</dbReference>
<dbReference type="Gene3D" id="3.30.450.40">
    <property type="match status" value="1"/>
</dbReference>
<dbReference type="GO" id="GO:0003700">
    <property type="term" value="F:DNA-binding transcription factor activity"/>
    <property type="evidence" value="ECO:0007669"/>
    <property type="project" value="TreeGrafter"/>
</dbReference>
<dbReference type="PANTHER" id="PTHR30136">
    <property type="entry name" value="HELIX-TURN-HELIX TRANSCRIPTIONAL REGULATOR, ICLR FAMILY"/>
    <property type="match status" value="1"/>
</dbReference>
<proteinExistence type="predicted"/>
<evidence type="ECO:0000313" key="5">
    <source>
        <dbReference type="EMBL" id="MBC2602167.1"/>
    </source>
</evidence>
<evidence type="ECO:0000256" key="1">
    <source>
        <dbReference type="ARBA" id="ARBA00023015"/>
    </source>
</evidence>
<evidence type="ECO:0000313" key="6">
    <source>
        <dbReference type="Proteomes" id="UP000525652"/>
    </source>
</evidence>
<dbReference type="GO" id="GO:0045892">
    <property type="term" value="P:negative regulation of DNA-templated transcription"/>
    <property type="evidence" value="ECO:0007669"/>
    <property type="project" value="TreeGrafter"/>
</dbReference>
<keyword evidence="3" id="KW-0804">Transcription</keyword>
<keyword evidence="1" id="KW-0805">Transcription regulation</keyword>
<dbReference type="GO" id="GO:0003677">
    <property type="term" value="F:DNA binding"/>
    <property type="evidence" value="ECO:0007669"/>
    <property type="project" value="UniProtKB-KW"/>
</dbReference>
<organism evidence="5 6">
    <name type="scientific">Puniceicoccus vermicola</name>
    <dbReference type="NCBI Taxonomy" id="388746"/>
    <lineage>
        <taxon>Bacteria</taxon>
        <taxon>Pseudomonadati</taxon>
        <taxon>Verrucomicrobiota</taxon>
        <taxon>Opitutia</taxon>
        <taxon>Puniceicoccales</taxon>
        <taxon>Puniceicoccaceae</taxon>
        <taxon>Puniceicoccus</taxon>
    </lineage>
</organism>
<comment type="caution">
    <text evidence="5">The sequence shown here is derived from an EMBL/GenBank/DDBJ whole genome shotgun (WGS) entry which is preliminary data.</text>
</comment>
<dbReference type="AlphaFoldDB" id="A0A7X1E611"/>
<feature type="domain" description="HTH iclR-type" evidence="4">
    <location>
        <begin position="9"/>
        <end position="70"/>
    </location>
</feature>
<dbReference type="SUPFAM" id="SSF46785">
    <property type="entry name" value="Winged helix' DNA-binding domain"/>
    <property type="match status" value="1"/>
</dbReference>
<evidence type="ECO:0000259" key="4">
    <source>
        <dbReference type="PROSITE" id="PS51077"/>
    </source>
</evidence>
<evidence type="ECO:0000256" key="3">
    <source>
        <dbReference type="ARBA" id="ARBA00023163"/>
    </source>
</evidence>
<dbReference type="InterPro" id="IPR014757">
    <property type="entry name" value="Tscrpt_reg_IclR_C"/>
</dbReference>
<dbReference type="Pfam" id="PF09339">
    <property type="entry name" value="HTH_IclR"/>
    <property type="match status" value="1"/>
</dbReference>
<evidence type="ECO:0000256" key="2">
    <source>
        <dbReference type="ARBA" id="ARBA00023125"/>
    </source>
</evidence>
<keyword evidence="6" id="KW-1185">Reference proteome</keyword>
<dbReference type="PANTHER" id="PTHR30136:SF34">
    <property type="entry name" value="TRANSCRIPTIONAL REGULATOR"/>
    <property type="match status" value="1"/>
</dbReference>
<reference evidence="5 6" key="1">
    <citation type="submission" date="2020-07" db="EMBL/GenBank/DDBJ databases">
        <authorList>
            <person name="Feng X."/>
        </authorList>
    </citation>
    <scope>NUCLEOTIDE SEQUENCE [LARGE SCALE GENOMIC DNA]</scope>
    <source>
        <strain evidence="5 6">JCM14086</strain>
    </source>
</reference>
<dbReference type="PROSITE" id="PS51077">
    <property type="entry name" value="HTH_ICLR"/>
    <property type="match status" value="1"/>
</dbReference>
<dbReference type="Gene3D" id="1.10.10.10">
    <property type="entry name" value="Winged helix-like DNA-binding domain superfamily/Winged helix DNA-binding domain"/>
    <property type="match status" value="1"/>
</dbReference>
<dbReference type="RefSeq" id="WP_185692865.1">
    <property type="nucleotide sequence ID" value="NZ_JACHVA010000082.1"/>
</dbReference>
<accession>A0A7X1E611</accession>
<dbReference type="EMBL" id="JACHVA010000082">
    <property type="protein sequence ID" value="MBC2602167.1"/>
    <property type="molecule type" value="Genomic_DNA"/>
</dbReference>
<sequence>MVAFPKQPNKSLIDGIRCLQEVLSRTEPVGVAQVAAELDLETTRVHRILRTLAASGMLRWTEKRKYAAGPAVPVLATQTMHASGFYKAIGPMARLHEELNMITALGLLWNRSVSYLYHAEPDEPLTRTIGSFDVWPATVSGLGVALLSLQSDQEIRELYEGREIPSFDSLEHLLDTLAQVREQGYALQDHTLAITLDETFQAAIGFSMPEVKDDSVSKFLPRLLKCREEILLELNES</sequence>
<dbReference type="Pfam" id="PF01614">
    <property type="entry name" value="IclR_C"/>
    <property type="match status" value="1"/>
</dbReference>
<dbReference type="SUPFAM" id="SSF55781">
    <property type="entry name" value="GAF domain-like"/>
    <property type="match status" value="1"/>
</dbReference>
<gene>
    <name evidence="5" type="ORF">H5P30_10295</name>
</gene>
<dbReference type="InterPro" id="IPR005471">
    <property type="entry name" value="Tscrpt_reg_IclR_N"/>
</dbReference>
<dbReference type="InterPro" id="IPR050707">
    <property type="entry name" value="HTH_MetabolicPath_Reg"/>
</dbReference>
<protein>
    <submittedName>
        <fullName evidence="5">Helix-turn-helix domain-containing protein</fullName>
    </submittedName>
</protein>
<dbReference type="InterPro" id="IPR036390">
    <property type="entry name" value="WH_DNA-bd_sf"/>
</dbReference>
<dbReference type="InterPro" id="IPR036388">
    <property type="entry name" value="WH-like_DNA-bd_sf"/>
</dbReference>
<keyword evidence="2" id="KW-0238">DNA-binding</keyword>
<dbReference type="InterPro" id="IPR029016">
    <property type="entry name" value="GAF-like_dom_sf"/>
</dbReference>